<gene>
    <name evidence="2" type="ORF">CR513_52887</name>
</gene>
<dbReference type="Proteomes" id="UP000257109">
    <property type="component" value="Unassembled WGS sequence"/>
</dbReference>
<dbReference type="AlphaFoldDB" id="A0A371EQ22"/>
<dbReference type="OrthoDB" id="1724165at2759"/>
<evidence type="ECO:0000313" key="2">
    <source>
        <dbReference type="EMBL" id="RDX68158.1"/>
    </source>
</evidence>
<feature type="non-terminal residue" evidence="2">
    <location>
        <position position="1"/>
    </location>
</feature>
<organism evidence="2 3">
    <name type="scientific">Mucuna pruriens</name>
    <name type="common">Velvet bean</name>
    <name type="synonym">Dolichos pruriens</name>
    <dbReference type="NCBI Taxonomy" id="157652"/>
    <lineage>
        <taxon>Eukaryota</taxon>
        <taxon>Viridiplantae</taxon>
        <taxon>Streptophyta</taxon>
        <taxon>Embryophyta</taxon>
        <taxon>Tracheophyta</taxon>
        <taxon>Spermatophyta</taxon>
        <taxon>Magnoliopsida</taxon>
        <taxon>eudicotyledons</taxon>
        <taxon>Gunneridae</taxon>
        <taxon>Pentapetalae</taxon>
        <taxon>rosids</taxon>
        <taxon>fabids</taxon>
        <taxon>Fabales</taxon>
        <taxon>Fabaceae</taxon>
        <taxon>Papilionoideae</taxon>
        <taxon>50 kb inversion clade</taxon>
        <taxon>NPAAA clade</taxon>
        <taxon>indigoferoid/millettioid clade</taxon>
        <taxon>Phaseoleae</taxon>
        <taxon>Mucuna</taxon>
    </lineage>
</organism>
<feature type="region of interest" description="Disordered" evidence="1">
    <location>
        <begin position="194"/>
        <end position="213"/>
    </location>
</feature>
<protein>
    <submittedName>
        <fullName evidence="2">Uncharacterized protein</fullName>
    </submittedName>
</protein>
<name>A0A371EQ22_MUCPR</name>
<comment type="caution">
    <text evidence="2">The sequence shown here is derived from an EMBL/GenBank/DDBJ whole genome shotgun (WGS) entry which is preliminary data.</text>
</comment>
<evidence type="ECO:0000256" key="1">
    <source>
        <dbReference type="SAM" id="MobiDB-lite"/>
    </source>
</evidence>
<dbReference type="EMBL" id="QJKJ01012663">
    <property type="protein sequence ID" value="RDX68158.1"/>
    <property type="molecule type" value="Genomic_DNA"/>
</dbReference>
<accession>A0A371EQ22</accession>
<dbReference type="PANTHER" id="PTHR32108:SF9">
    <property type="entry name" value="REVERSE TRANSCRIPTASE RNASE H-LIKE DOMAIN-CONTAINING PROTEIN"/>
    <property type="match status" value="1"/>
</dbReference>
<sequence>MVTMFIGTLPSSFYDKAVGSVTLSFANLVIVGERIESGLKREKFAQTNNGTGFVRKSNQERRKGEANTIIIDPSNLYGQVKSPSTLQIILSKPGTLAPVTMPTQPKAETTNTRGRVFAPIPMTYTTLFPLLLQRNMITVLLLKPLEPPYPKSYELNAKCNYHVGVVGHSTEKCWGFKHKVQDLIDGGWLSFKENEPNVNNNPHPPHGGQSINA</sequence>
<dbReference type="PANTHER" id="PTHR32108">
    <property type="entry name" value="DNA-DIRECTED RNA POLYMERASE SUBUNIT ALPHA"/>
    <property type="match status" value="1"/>
</dbReference>
<evidence type="ECO:0000313" key="3">
    <source>
        <dbReference type="Proteomes" id="UP000257109"/>
    </source>
</evidence>
<keyword evidence="3" id="KW-1185">Reference proteome</keyword>
<proteinExistence type="predicted"/>
<reference evidence="2" key="1">
    <citation type="submission" date="2018-05" db="EMBL/GenBank/DDBJ databases">
        <title>Draft genome of Mucuna pruriens seed.</title>
        <authorList>
            <person name="Nnadi N.E."/>
            <person name="Vos R."/>
            <person name="Hasami M.H."/>
            <person name="Devisetty U.K."/>
            <person name="Aguiy J.C."/>
        </authorList>
    </citation>
    <scope>NUCLEOTIDE SEQUENCE [LARGE SCALE GENOMIC DNA]</scope>
    <source>
        <strain evidence="2">JCA_2017</strain>
    </source>
</reference>